<proteinExistence type="predicted"/>
<keyword evidence="3" id="KW-1185">Reference proteome</keyword>
<comment type="caution">
    <text evidence="2">The sequence shown here is derived from an EMBL/GenBank/DDBJ whole genome shotgun (WGS) entry which is preliminary data.</text>
</comment>
<gene>
    <name evidence="2" type="ORF">GCM10017559_10000</name>
</gene>
<keyword evidence="1" id="KW-0472">Membrane</keyword>
<evidence type="ECO:0000313" key="2">
    <source>
        <dbReference type="EMBL" id="GAA2991847.1"/>
    </source>
</evidence>
<organism evidence="2 3">
    <name type="scientific">Streptosporangium longisporum</name>
    <dbReference type="NCBI Taxonomy" id="46187"/>
    <lineage>
        <taxon>Bacteria</taxon>
        <taxon>Bacillati</taxon>
        <taxon>Actinomycetota</taxon>
        <taxon>Actinomycetes</taxon>
        <taxon>Streptosporangiales</taxon>
        <taxon>Streptosporangiaceae</taxon>
        <taxon>Streptosporangium</taxon>
    </lineage>
</organism>
<keyword evidence="1" id="KW-1133">Transmembrane helix</keyword>
<feature type="transmembrane region" description="Helical" evidence="1">
    <location>
        <begin position="51"/>
        <end position="74"/>
    </location>
</feature>
<keyword evidence="1" id="KW-0812">Transmembrane</keyword>
<dbReference type="Proteomes" id="UP001499930">
    <property type="component" value="Unassembled WGS sequence"/>
</dbReference>
<protein>
    <submittedName>
        <fullName evidence="2">Uncharacterized protein</fullName>
    </submittedName>
</protein>
<evidence type="ECO:0000313" key="3">
    <source>
        <dbReference type="Proteomes" id="UP001499930"/>
    </source>
</evidence>
<name>A0ABN3XSA0_9ACTN</name>
<accession>A0ABN3XSA0</accession>
<dbReference type="EMBL" id="BAAAWD010000006">
    <property type="protein sequence ID" value="GAA2991847.1"/>
    <property type="molecule type" value="Genomic_DNA"/>
</dbReference>
<reference evidence="2 3" key="1">
    <citation type="journal article" date="2019" name="Int. J. Syst. Evol. Microbiol.">
        <title>The Global Catalogue of Microorganisms (GCM) 10K type strain sequencing project: providing services to taxonomists for standard genome sequencing and annotation.</title>
        <authorList>
            <consortium name="The Broad Institute Genomics Platform"/>
            <consortium name="The Broad Institute Genome Sequencing Center for Infectious Disease"/>
            <person name="Wu L."/>
            <person name="Ma J."/>
        </authorList>
    </citation>
    <scope>NUCLEOTIDE SEQUENCE [LARGE SCALE GENOMIC DNA]</scope>
    <source>
        <strain evidence="2 3">JCM 3106</strain>
    </source>
</reference>
<sequence length="75" mass="7929">MPQTSVGEVSRVAKVIPMSDPQQIDPAGNTQAFRAFAQRKDPEAAPEKRSLALPITAAVVVAVLVVVAVVAYLML</sequence>
<evidence type="ECO:0000256" key="1">
    <source>
        <dbReference type="SAM" id="Phobius"/>
    </source>
</evidence>